<reference evidence="2 3" key="1">
    <citation type="submission" date="2019-07" db="EMBL/GenBank/DDBJ databases">
        <title>complete genome sequencing of Ornithinimicrobium sp. H23M54.</title>
        <authorList>
            <person name="Bae J.-W."/>
            <person name="Lee S.-Y."/>
        </authorList>
    </citation>
    <scope>NUCLEOTIDE SEQUENCE [LARGE SCALE GENOMIC DNA]</scope>
    <source>
        <strain evidence="2 3">H23M54</strain>
    </source>
</reference>
<dbReference type="AlphaFoldDB" id="A0A516G751"/>
<name>A0A516G751_9MICO</name>
<evidence type="ECO:0000313" key="2">
    <source>
        <dbReference type="EMBL" id="QDO87349.1"/>
    </source>
</evidence>
<dbReference type="EMBL" id="CP041616">
    <property type="protein sequence ID" value="QDO87349.1"/>
    <property type="molecule type" value="Genomic_DNA"/>
</dbReference>
<dbReference type="InterPro" id="IPR012551">
    <property type="entry name" value="DUF1707_SHOCT-like"/>
</dbReference>
<keyword evidence="3" id="KW-1185">Reference proteome</keyword>
<evidence type="ECO:0000313" key="3">
    <source>
        <dbReference type="Proteomes" id="UP000315395"/>
    </source>
</evidence>
<accession>A0A516G751</accession>
<dbReference type="OrthoDB" id="5145586at2"/>
<feature type="domain" description="DUF1707" evidence="1">
    <location>
        <begin position="4"/>
        <end position="55"/>
    </location>
</feature>
<dbReference type="Pfam" id="PF08044">
    <property type="entry name" value="DUF1707"/>
    <property type="match status" value="1"/>
</dbReference>
<dbReference type="Proteomes" id="UP000315395">
    <property type="component" value="Chromosome"/>
</dbReference>
<proteinExistence type="predicted"/>
<dbReference type="RefSeq" id="WP_143782007.1">
    <property type="nucleotide sequence ID" value="NZ_CP041616.1"/>
</dbReference>
<gene>
    <name evidence="2" type="ORF">FNH13_02545</name>
</gene>
<organism evidence="2 3">
    <name type="scientific">Ornithinimicrobium ciconiae</name>
    <dbReference type="NCBI Taxonomy" id="2594265"/>
    <lineage>
        <taxon>Bacteria</taxon>
        <taxon>Bacillati</taxon>
        <taxon>Actinomycetota</taxon>
        <taxon>Actinomycetes</taxon>
        <taxon>Micrococcales</taxon>
        <taxon>Ornithinimicrobiaceae</taxon>
        <taxon>Ornithinimicrobium</taxon>
    </lineage>
</organism>
<protein>
    <submittedName>
        <fullName evidence="2">DUF1707 domain-containing protein</fullName>
    </submittedName>
</protein>
<dbReference type="KEGG" id="orz:FNH13_02545"/>
<sequence length="65" mass="7443">MTELRIGTRERERVVRSLMRHQGMGRLTAQEYQERVARARAAVVASDLDGLLDDLEAPAEPREHE</sequence>
<evidence type="ECO:0000259" key="1">
    <source>
        <dbReference type="Pfam" id="PF08044"/>
    </source>
</evidence>